<dbReference type="EMBL" id="JAANXD010000064">
    <property type="protein sequence ID" value="MBS1258498.1"/>
    <property type="molecule type" value="Genomic_DNA"/>
</dbReference>
<dbReference type="Proteomes" id="UP000722750">
    <property type="component" value="Unassembled WGS sequence"/>
</dbReference>
<comment type="caution">
    <text evidence="1">The sequence shown here is derived from an EMBL/GenBank/DDBJ whole genome shotgun (WGS) entry which is preliminary data.</text>
</comment>
<accession>A0A941W3C5</accession>
<protein>
    <submittedName>
        <fullName evidence="1">Uncharacterized protein</fullName>
    </submittedName>
</protein>
<reference evidence="1" key="1">
    <citation type="journal article" date="2021" name="ISME J.">
        <title>Fine-scale metabolic discontinuity in a stratified prokaryote microbiome of a Red Sea deep halocline.</title>
        <authorList>
            <person name="Michoud G."/>
            <person name="Ngugi D.K."/>
            <person name="Barozzi A."/>
            <person name="Merlino G."/>
            <person name="Calleja M.L."/>
            <person name="Delgado-Huertas A."/>
            <person name="Moran X.A.G."/>
            <person name="Daffonchio D."/>
        </authorList>
    </citation>
    <scope>NUCLEOTIDE SEQUENCE</scope>
    <source>
        <strain evidence="1">SuakinDeep_MAG55_1</strain>
    </source>
</reference>
<organism evidence="1 2">
    <name type="scientific">Candidatus Scalindua arabica</name>
    <dbReference type="NCBI Taxonomy" id="1127984"/>
    <lineage>
        <taxon>Bacteria</taxon>
        <taxon>Pseudomonadati</taxon>
        <taxon>Planctomycetota</taxon>
        <taxon>Candidatus Brocadiia</taxon>
        <taxon>Candidatus Brocadiales</taxon>
        <taxon>Candidatus Scalinduaceae</taxon>
        <taxon>Candidatus Scalindua</taxon>
    </lineage>
</organism>
<evidence type="ECO:0000313" key="1">
    <source>
        <dbReference type="EMBL" id="MBS1258498.1"/>
    </source>
</evidence>
<name>A0A941W3C5_9BACT</name>
<gene>
    <name evidence="1" type="ORF">MAG551_01557</name>
</gene>
<dbReference type="AlphaFoldDB" id="A0A941W3C5"/>
<proteinExistence type="predicted"/>
<sequence>MKKSDTSEKGLETIIVDSLIHDAGYRQGSSEDFDRDHALDWEKLCSFLSETQNKAFEGLRLDEEGAHRTQFLHRLQGEIAKRGEVIV</sequence>
<evidence type="ECO:0000313" key="2">
    <source>
        <dbReference type="Proteomes" id="UP000722750"/>
    </source>
</evidence>